<dbReference type="EMBL" id="FXUG01000025">
    <property type="protein sequence ID" value="SMP78242.1"/>
    <property type="molecule type" value="Genomic_DNA"/>
</dbReference>
<proteinExistence type="predicted"/>
<evidence type="ECO:0000313" key="3">
    <source>
        <dbReference type="Proteomes" id="UP001158067"/>
    </source>
</evidence>
<keyword evidence="1" id="KW-0472">Membrane</keyword>
<feature type="transmembrane region" description="Helical" evidence="1">
    <location>
        <begin position="181"/>
        <end position="198"/>
    </location>
</feature>
<name>A0ABY1QQM9_9BACT</name>
<protein>
    <submittedName>
        <fullName evidence="2">Uncharacterized protein</fullName>
    </submittedName>
</protein>
<accession>A0ABY1QQM9</accession>
<keyword evidence="3" id="KW-1185">Reference proteome</keyword>
<gene>
    <name evidence="2" type="ORF">SAMN06265222_1257</name>
</gene>
<keyword evidence="1" id="KW-1133">Transmembrane helix</keyword>
<evidence type="ECO:0000256" key="1">
    <source>
        <dbReference type="SAM" id="Phobius"/>
    </source>
</evidence>
<dbReference type="Proteomes" id="UP001158067">
    <property type="component" value="Unassembled WGS sequence"/>
</dbReference>
<feature type="transmembrane region" description="Helical" evidence="1">
    <location>
        <begin position="51"/>
        <end position="68"/>
    </location>
</feature>
<keyword evidence="1" id="KW-0812">Transmembrane</keyword>
<dbReference type="RefSeq" id="WP_283435468.1">
    <property type="nucleotide sequence ID" value="NZ_FXUG01000025.1"/>
</dbReference>
<reference evidence="2 3" key="1">
    <citation type="submission" date="2017-05" db="EMBL/GenBank/DDBJ databases">
        <authorList>
            <person name="Varghese N."/>
            <person name="Submissions S."/>
        </authorList>
    </citation>
    <scope>NUCLEOTIDE SEQUENCE [LARGE SCALE GENOMIC DNA]</scope>
    <source>
        <strain evidence="2 3">DSM 25457</strain>
    </source>
</reference>
<evidence type="ECO:0000313" key="2">
    <source>
        <dbReference type="EMBL" id="SMP78242.1"/>
    </source>
</evidence>
<organism evidence="2 3">
    <name type="scientific">Neorhodopirellula lusitana</name>
    <dbReference type="NCBI Taxonomy" id="445327"/>
    <lineage>
        <taxon>Bacteria</taxon>
        <taxon>Pseudomonadati</taxon>
        <taxon>Planctomycetota</taxon>
        <taxon>Planctomycetia</taxon>
        <taxon>Pirellulales</taxon>
        <taxon>Pirellulaceae</taxon>
        <taxon>Neorhodopirellula</taxon>
    </lineage>
</organism>
<sequence>MHAEAQPSSDDLQTDLIRKLKAFTLSYEQHQLLHKSDIGFLVHHVVRKRRVFTIVLLAIASLCLALGIRGLFSSSVYLPWMMVAALAGLWAYRRHQKVASLCATFSAYEADRLDDDDVPLTLGDELRLNFSLAYDEHQAVHAGDHVLVAERLIARHWKNSTVFGLGAIGVSLVSLRRNGLSAIPFVIVIMLGMAACFARDYTLVRRVKLILGRHSEPTPDGR</sequence>
<comment type="caution">
    <text evidence="2">The sequence shown here is derived from an EMBL/GenBank/DDBJ whole genome shotgun (WGS) entry which is preliminary data.</text>
</comment>